<reference evidence="4 5" key="1">
    <citation type="submission" date="2020-04" db="EMBL/GenBank/DDBJ databases">
        <title>Perkinsus olseni comparative genomics.</title>
        <authorList>
            <person name="Bogema D.R."/>
        </authorList>
    </citation>
    <scope>NUCLEOTIDE SEQUENCE [LARGE SCALE GENOMIC DNA]</scope>
    <source>
        <strain evidence="4">ATCC PRA-179</strain>
    </source>
</reference>
<feature type="region of interest" description="Disordered" evidence="2">
    <location>
        <begin position="19"/>
        <end position="42"/>
    </location>
</feature>
<feature type="compositionally biased region" description="Low complexity" evidence="2">
    <location>
        <begin position="129"/>
        <end position="139"/>
    </location>
</feature>
<evidence type="ECO:0000259" key="3">
    <source>
        <dbReference type="PROSITE" id="PS50966"/>
    </source>
</evidence>
<accession>A0A7J6KSY3</accession>
<feature type="compositionally biased region" description="Basic and acidic residues" evidence="2">
    <location>
        <begin position="701"/>
        <end position="710"/>
    </location>
</feature>
<protein>
    <recommendedName>
        <fullName evidence="3">SWIM-type domain-containing protein</fullName>
    </recommendedName>
</protein>
<feature type="region of interest" description="Disordered" evidence="2">
    <location>
        <begin position="625"/>
        <end position="710"/>
    </location>
</feature>
<sequence length="710" mass="80294">MVYCISFQLTASYLLVPNPPQSKSSYKTQKRRQERKREAAKQAEAIKRLTEENEELKVKIQRLEDWDSGSKKNEDRLLRTLEESRKEARLLTGSCCFSQIVDLRGELNKLKATQKKPPVHELESNRAESSSSLRTPRSTPGRKTKSRAIHQSPVSASTVGSLGTSSVCPTTPITPVPDQSPKAVEEENARPQEQKVANVEAKTRIKAISFEYGPHTYALHSAATPGFFDLLAAALVTEATDENGEPTRASKYLANTLNRGRHGSPCVAMETPKMRGTQVLTNIIESWHRAVFHNFNQERMNISKFAADLPKVFQVLKTNHRGNFVDSPDKLDNFDYHVSMKASGTRMYMDCHFMEVTEDVIRIKGESQESTRYFVFASHEKTGSPTKLKRSEVTRYLRGLLIADYGEDPQSLTVDQIVESFFQYHMSAVAGEKASWCSCKSGRDWGCCRHTFASELAIGSRTKYIPENQKFQKLRRGPATRKKVGALGRYDSVVEAPSQTSRKTDSRGPSIDGCSVSNAGTEEGQRKDNDHEATNEISEKWEEWENCHESANRISEERREWEDETIQPVFIPDPQLTNKISEEWEEWEDRSASGVSVNEVSEWEEWVDKSGSAVSVNEVSEWEEWVDKSPKSANEVSEEWEEWEDKTNESSHGSSEQWEEWGDKSNESSHGSSEQWEEWGDKSGDGVKAMNHPTIVPKNGKSGEIKVVME</sequence>
<dbReference type="CDD" id="cd14686">
    <property type="entry name" value="bZIP"/>
    <property type="match status" value="1"/>
</dbReference>
<evidence type="ECO:0000313" key="5">
    <source>
        <dbReference type="Proteomes" id="UP000570595"/>
    </source>
</evidence>
<dbReference type="Proteomes" id="UP000570595">
    <property type="component" value="Unassembled WGS sequence"/>
</dbReference>
<dbReference type="GO" id="GO:0008270">
    <property type="term" value="F:zinc ion binding"/>
    <property type="evidence" value="ECO:0007669"/>
    <property type="project" value="UniProtKB-KW"/>
</dbReference>
<name>A0A7J6KSY3_PEROL</name>
<keyword evidence="1" id="KW-0863">Zinc-finger</keyword>
<comment type="caution">
    <text evidence="4">The sequence shown here is derived from an EMBL/GenBank/DDBJ whole genome shotgun (WGS) entry which is preliminary data.</text>
</comment>
<dbReference type="EMBL" id="JABAHT010001050">
    <property type="protein sequence ID" value="KAF4650415.1"/>
    <property type="molecule type" value="Genomic_DNA"/>
</dbReference>
<keyword evidence="1" id="KW-0479">Metal-binding</keyword>
<proteinExistence type="predicted"/>
<evidence type="ECO:0000256" key="1">
    <source>
        <dbReference type="PROSITE-ProRule" id="PRU00325"/>
    </source>
</evidence>
<organism evidence="4 5">
    <name type="scientific">Perkinsus olseni</name>
    <name type="common">Perkinsus atlanticus</name>
    <dbReference type="NCBI Taxonomy" id="32597"/>
    <lineage>
        <taxon>Eukaryota</taxon>
        <taxon>Sar</taxon>
        <taxon>Alveolata</taxon>
        <taxon>Perkinsozoa</taxon>
        <taxon>Perkinsea</taxon>
        <taxon>Perkinsida</taxon>
        <taxon>Perkinsidae</taxon>
        <taxon>Perkinsus</taxon>
    </lineage>
</organism>
<feature type="region of interest" description="Disordered" evidence="2">
    <location>
        <begin position="112"/>
        <end position="198"/>
    </location>
</feature>
<keyword evidence="1" id="KW-0862">Zinc</keyword>
<dbReference type="AlphaFoldDB" id="A0A7J6KSY3"/>
<dbReference type="InterPro" id="IPR007527">
    <property type="entry name" value="Znf_SWIM"/>
</dbReference>
<gene>
    <name evidence="4" type="ORF">FOZ61_000344</name>
</gene>
<dbReference type="OrthoDB" id="10416348at2759"/>
<feature type="compositionally biased region" description="Basic and acidic residues" evidence="2">
    <location>
        <begin position="523"/>
        <end position="534"/>
    </location>
</feature>
<evidence type="ECO:0000313" key="4">
    <source>
        <dbReference type="EMBL" id="KAF4650415.1"/>
    </source>
</evidence>
<feature type="region of interest" description="Disordered" evidence="2">
    <location>
        <begin position="488"/>
        <end position="534"/>
    </location>
</feature>
<feature type="compositionally biased region" description="Basic and acidic residues" evidence="2">
    <location>
        <begin position="183"/>
        <end position="193"/>
    </location>
</feature>
<dbReference type="PROSITE" id="PS50966">
    <property type="entry name" value="ZF_SWIM"/>
    <property type="match status" value="1"/>
</dbReference>
<evidence type="ECO:0000256" key="2">
    <source>
        <dbReference type="SAM" id="MobiDB-lite"/>
    </source>
</evidence>
<feature type="domain" description="SWIM-type" evidence="3">
    <location>
        <begin position="422"/>
        <end position="459"/>
    </location>
</feature>
<feature type="compositionally biased region" description="Polar residues" evidence="2">
    <location>
        <begin position="152"/>
        <end position="173"/>
    </location>
</feature>